<evidence type="ECO:0000313" key="3">
    <source>
        <dbReference type="Proteomes" id="UP000775213"/>
    </source>
</evidence>
<dbReference type="Proteomes" id="UP000775213">
    <property type="component" value="Unassembled WGS sequence"/>
</dbReference>
<reference evidence="2 3" key="1">
    <citation type="journal article" date="2021" name="Hortic Res">
        <title>Chromosome-scale assembly of the Dendrobium chrysotoxum genome enhances the understanding of orchid evolution.</title>
        <authorList>
            <person name="Zhang Y."/>
            <person name="Zhang G.Q."/>
            <person name="Zhang D."/>
            <person name="Liu X.D."/>
            <person name="Xu X.Y."/>
            <person name="Sun W.H."/>
            <person name="Yu X."/>
            <person name="Zhu X."/>
            <person name="Wang Z.W."/>
            <person name="Zhao X."/>
            <person name="Zhong W.Y."/>
            <person name="Chen H."/>
            <person name="Yin W.L."/>
            <person name="Huang T."/>
            <person name="Niu S.C."/>
            <person name="Liu Z.J."/>
        </authorList>
    </citation>
    <scope>NUCLEOTIDE SEQUENCE [LARGE SCALE GENOMIC DNA]</scope>
    <source>
        <strain evidence="2">Lindl</strain>
    </source>
</reference>
<gene>
    <name evidence="2" type="ORF">IEQ34_005899</name>
</gene>
<accession>A0AAV7H9V5</accession>
<dbReference type="AlphaFoldDB" id="A0AAV7H9V5"/>
<comment type="caution">
    <text evidence="2">The sequence shown here is derived from an EMBL/GenBank/DDBJ whole genome shotgun (WGS) entry which is preliminary data.</text>
</comment>
<evidence type="ECO:0000313" key="2">
    <source>
        <dbReference type="EMBL" id="KAH0465796.1"/>
    </source>
</evidence>
<name>A0AAV7H9V5_DENCH</name>
<evidence type="ECO:0000256" key="1">
    <source>
        <dbReference type="SAM" id="MobiDB-lite"/>
    </source>
</evidence>
<protein>
    <submittedName>
        <fullName evidence="2">Uncharacterized protein</fullName>
    </submittedName>
</protein>
<keyword evidence="3" id="KW-1185">Reference proteome</keyword>
<sequence length="109" mass="12579">MVEKGSKGRKEEVVTREYTINLHKRLHGWNLDLTEKFVESWCWGTGVFAVESTDMKEVDDKDRFEIFHPGGDVEEVARWPTQTASSEVREASDNQGNGENPNPIRQREE</sequence>
<organism evidence="2 3">
    <name type="scientific">Dendrobium chrysotoxum</name>
    <name type="common">Orchid</name>
    <dbReference type="NCBI Taxonomy" id="161865"/>
    <lineage>
        <taxon>Eukaryota</taxon>
        <taxon>Viridiplantae</taxon>
        <taxon>Streptophyta</taxon>
        <taxon>Embryophyta</taxon>
        <taxon>Tracheophyta</taxon>
        <taxon>Spermatophyta</taxon>
        <taxon>Magnoliopsida</taxon>
        <taxon>Liliopsida</taxon>
        <taxon>Asparagales</taxon>
        <taxon>Orchidaceae</taxon>
        <taxon>Epidendroideae</taxon>
        <taxon>Malaxideae</taxon>
        <taxon>Dendrobiinae</taxon>
        <taxon>Dendrobium</taxon>
    </lineage>
</organism>
<dbReference type="EMBL" id="JAGFBR010000006">
    <property type="protein sequence ID" value="KAH0465796.1"/>
    <property type="molecule type" value="Genomic_DNA"/>
</dbReference>
<feature type="region of interest" description="Disordered" evidence="1">
    <location>
        <begin position="77"/>
        <end position="109"/>
    </location>
</feature>
<proteinExistence type="predicted"/>